<protein>
    <submittedName>
        <fullName evidence="1">Uncharacterized protein</fullName>
    </submittedName>
</protein>
<keyword evidence="2" id="KW-1185">Reference proteome</keyword>
<accession>A0A9D4U127</accession>
<sequence>DECASIRLTRIPRLLVQCRRVVKTKSARSNILLLRRYTIKSFFKSLLMVSNLLPCLLLNCDKAIIYRSLIDLRRKSLSICRGRRKILLY</sequence>
<comment type="caution">
    <text evidence="1">The sequence shown here is derived from an EMBL/GenBank/DDBJ whole genome shotgun (WGS) entry which is preliminary data.</text>
</comment>
<evidence type="ECO:0000313" key="1">
    <source>
        <dbReference type="EMBL" id="KAI5059187.1"/>
    </source>
</evidence>
<organism evidence="1 2">
    <name type="scientific">Adiantum capillus-veneris</name>
    <name type="common">Maidenhair fern</name>
    <dbReference type="NCBI Taxonomy" id="13818"/>
    <lineage>
        <taxon>Eukaryota</taxon>
        <taxon>Viridiplantae</taxon>
        <taxon>Streptophyta</taxon>
        <taxon>Embryophyta</taxon>
        <taxon>Tracheophyta</taxon>
        <taxon>Polypodiopsida</taxon>
        <taxon>Polypodiidae</taxon>
        <taxon>Polypodiales</taxon>
        <taxon>Pteridineae</taxon>
        <taxon>Pteridaceae</taxon>
        <taxon>Vittarioideae</taxon>
        <taxon>Adiantum</taxon>
    </lineage>
</organism>
<name>A0A9D4U127_ADICA</name>
<dbReference type="Proteomes" id="UP000886520">
    <property type="component" value="Chromosome 25"/>
</dbReference>
<dbReference type="AlphaFoldDB" id="A0A9D4U127"/>
<reference evidence="1" key="1">
    <citation type="submission" date="2021-01" db="EMBL/GenBank/DDBJ databases">
        <title>Adiantum capillus-veneris genome.</title>
        <authorList>
            <person name="Fang Y."/>
            <person name="Liao Q."/>
        </authorList>
    </citation>
    <scope>NUCLEOTIDE SEQUENCE</scope>
    <source>
        <strain evidence="1">H3</strain>
        <tissue evidence="1">Leaf</tissue>
    </source>
</reference>
<evidence type="ECO:0000313" key="2">
    <source>
        <dbReference type="Proteomes" id="UP000886520"/>
    </source>
</evidence>
<feature type="non-terminal residue" evidence="1">
    <location>
        <position position="1"/>
    </location>
</feature>
<proteinExistence type="predicted"/>
<dbReference type="EMBL" id="JABFUD020000025">
    <property type="protein sequence ID" value="KAI5059187.1"/>
    <property type="molecule type" value="Genomic_DNA"/>
</dbReference>
<gene>
    <name evidence="1" type="ORF">GOP47_0025506</name>
</gene>